<name>A0A1Q8I2W6_9ACTO</name>
<dbReference type="AlphaFoldDB" id="A0A1Q8I2W6"/>
<evidence type="ECO:0000313" key="1">
    <source>
        <dbReference type="EMBL" id="OLL15456.1"/>
    </source>
</evidence>
<organism evidence="1 3">
    <name type="scientific">Actinomyces oris</name>
    <dbReference type="NCBI Taxonomy" id="544580"/>
    <lineage>
        <taxon>Bacteria</taxon>
        <taxon>Bacillati</taxon>
        <taxon>Actinomycetota</taxon>
        <taxon>Actinomycetes</taxon>
        <taxon>Actinomycetales</taxon>
        <taxon>Actinomycetaceae</taxon>
        <taxon>Actinomyces</taxon>
    </lineage>
</organism>
<evidence type="ECO:0000313" key="2">
    <source>
        <dbReference type="EMBL" id="OLO56440.1"/>
    </source>
</evidence>
<dbReference type="EMBL" id="MSKI01000016">
    <property type="protein sequence ID" value="OLO56440.1"/>
    <property type="molecule type" value="Genomic_DNA"/>
</dbReference>
<evidence type="ECO:0000313" key="3">
    <source>
        <dbReference type="Proteomes" id="UP000185736"/>
    </source>
</evidence>
<protein>
    <submittedName>
        <fullName evidence="1">Uncharacterized protein</fullName>
    </submittedName>
</protein>
<proteinExistence type="predicted"/>
<dbReference type="Proteomes" id="UP000186855">
    <property type="component" value="Unassembled WGS sequence"/>
</dbReference>
<reference evidence="3 4" key="1">
    <citation type="submission" date="2016-12" db="EMBL/GenBank/DDBJ databases">
        <title>Genomic comparison of strains in the 'Actinomyces naeslundii' group.</title>
        <authorList>
            <person name="Mughal S.R."/>
            <person name="Do T."/>
            <person name="Gilbert S.C."/>
            <person name="Witherden E.A."/>
            <person name="Didelot X."/>
            <person name="Beighton D."/>
        </authorList>
    </citation>
    <scope>NUCLEOTIDE SEQUENCE [LARGE SCALE GENOMIC DNA]</scope>
    <source>
        <strain evidence="2 4">S24V</strain>
        <strain evidence="1 3">S64C</strain>
    </source>
</reference>
<comment type="caution">
    <text evidence="1">The sequence shown here is derived from an EMBL/GenBank/DDBJ whole genome shotgun (WGS) entry which is preliminary data.</text>
</comment>
<dbReference type="EMBL" id="MSGO01000009">
    <property type="protein sequence ID" value="OLL15456.1"/>
    <property type="molecule type" value="Genomic_DNA"/>
</dbReference>
<dbReference type="Proteomes" id="UP000185736">
    <property type="component" value="Unassembled WGS sequence"/>
</dbReference>
<sequence>MRPGTELLWREWDSIHRRLTRSIRPFYVRRRTEVVNGTAANRLSITVSVDLDHPDPHPDAD</sequence>
<evidence type="ECO:0000313" key="4">
    <source>
        <dbReference type="Proteomes" id="UP000186855"/>
    </source>
</evidence>
<gene>
    <name evidence="2" type="ORF">BKH30_01780</name>
    <name evidence="1" type="ORF">BKH32_02700</name>
</gene>
<accession>A0A1Q8I2W6</accession>